<dbReference type="Pfam" id="PF00501">
    <property type="entry name" value="AMP-binding"/>
    <property type="match status" value="1"/>
</dbReference>
<dbReference type="PANTHER" id="PTHR24096:SF422">
    <property type="entry name" value="BCDNA.GH02901"/>
    <property type="match status" value="1"/>
</dbReference>
<dbReference type="Gene3D" id="3.30.300.30">
    <property type="match status" value="1"/>
</dbReference>
<dbReference type="InterPro" id="IPR042099">
    <property type="entry name" value="ANL_N_sf"/>
</dbReference>
<dbReference type="Gene3D" id="3.40.50.12780">
    <property type="entry name" value="N-terminal domain of ligase-like"/>
    <property type="match status" value="1"/>
</dbReference>
<gene>
    <name evidence="3" type="ORF">FB45DRAFT_1116552</name>
</gene>
<name>A0AAD7CCD1_9AGAR</name>
<evidence type="ECO:0000259" key="1">
    <source>
        <dbReference type="Pfam" id="PF00501"/>
    </source>
</evidence>
<accession>A0AAD7CCD1</accession>
<feature type="domain" description="AMP-binding enzyme C-terminal" evidence="2">
    <location>
        <begin position="369"/>
        <end position="408"/>
    </location>
</feature>
<proteinExistence type="predicted"/>
<keyword evidence="4" id="KW-1185">Reference proteome</keyword>
<dbReference type="PANTHER" id="PTHR24096">
    <property type="entry name" value="LONG-CHAIN-FATTY-ACID--COA LIGASE"/>
    <property type="match status" value="1"/>
</dbReference>
<feature type="domain" description="AMP-dependent synthetase/ligase" evidence="1">
    <location>
        <begin position="48"/>
        <end position="324"/>
    </location>
</feature>
<organism evidence="3 4">
    <name type="scientific">Roridomyces roridus</name>
    <dbReference type="NCBI Taxonomy" id="1738132"/>
    <lineage>
        <taxon>Eukaryota</taxon>
        <taxon>Fungi</taxon>
        <taxon>Dikarya</taxon>
        <taxon>Basidiomycota</taxon>
        <taxon>Agaricomycotina</taxon>
        <taxon>Agaricomycetes</taxon>
        <taxon>Agaricomycetidae</taxon>
        <taxon>Agaricales</taxon>
        <taxon>Marasmiineae</taxon>
        <taxon>Mycenaceae</taxon>
        <taxon>Roridomyces</taxon>
    </lineage>
</organism>
<evidence type="ECO:0000313" key="3">
    <source>
        <dbReference type="EMBL" id="KAJ7644774.1"/>
    </source>
</evidence>
<dbReference type="Pfam" id="PF13193">
    <property type="entry name" value="AMP-binding_C"/>
    <property type="match status" value="1"/>
</dbReference>
<reference evidence="3" key="1">
    <citation type="submission" date="2023-03" db="EMBL/GenBank/DDBJ databases">
        <title>Massive genome expansion in bonnet fungi (Mycena s.s.) driven by repeated elements and novel gene families across ecological guilds.</title>
        <authorList>
            <consortium name="Lawrence Berkeley National Laboratory"/>
            <person name="Harder C.B."/>
            <person name="Miyauchi S."/>
            <person name="Viragh M."/>
            <person name="Kuo A."/>
            <person name="Thoen E."/>
            <person name="Andreopoulos B."/>
            <person name="Lu D."/>
            <person name="Skrede I."/>
            <person name="Drula E."/>
            <person name="Henrissat B."/>
            <person name="Morin E."/>
            <person name="Kohler A."/>
            <person name="Barry K."/>
            <person name="LaButti K."/>
            <person name="Morin E."/>
            <person name="Salamov A."/>
            <person name="Lipzen A."/>
            <person name="Mereny Z."/>
            <person name="Hegedus B."/>
            <person name="Baldrian P."/>
            <person name="Stursova M."/>
            <person name="Weitz H."/>
            <person name="Taylor A."/>
            <person name="Grigoriev I.V."/>
            <person name="Nagy L.G."/>
            <person name="Martin F."/>
            <person name="Kauserud H."/>
        </authorList>
    </citation>
    <scope>NUCLEOTIDE SEQUENCE</scope>
    <source>
        <strain evidence="3">9284</strain>
    </source>
</reference>
<dbReference type="Proteomes" id="UP001221142">
    <property type="component" value="Unassembled WGS sequence"/>
</dbReference>
<comment type="caution">
    <text evidence="3">The sequence shown here is derived from an EMBL/GenBank/DDBJ whole genome shotgun (WGS) entry which is preliminary data.</text>
</comment>
<evidence type="ECO:0000259" key="2">
    <source>
        <dbReference type="Pfam" id="PF13193"/>
    </source>
</evidence>
<dbReference type="InterPro" id="IPR045851">
    <property type="entry name" value="AMP-bd_C_sf"/>
</dbReference>
<protein>
    <submittedName>
        <fullName evidence="3">Amp dependent CoA ligase</fullName>
    </submittedName>
</protein>
<dbReference type="EMBL" id="JARKIF010000003">
    <property type="protein sequence ID" value="KAJ7644774.1"/>
    <property type="molecule type" value="Genomic_DNA"/>
</dbReference>
<keyword evidence="3" id="KW-0436">Ligase</keyword>
<evidence type="ECO:0000313" key="4">
    <source>
        <dbReference type="Proteomes" id="UP001221142"/>
    </source>
</evidence>
<dbReference type="InterPro" id="IPR000873">
    <property type="entry name" value="AMP-dep_synth/lig_dom"/>
</dbReference>
<dbReference type="SUPFAM" id="SSF56801">
    <property type="entry name" value="Acetyl-CoA synthetase-like"/>
    <property type="match status" value="1"/>
</dbReference>
<dbReference type="GO" id="GO:0016405">
    <property type="term" value="F:CoA-ligase activity"/>
    <property type="evidence" value="ECO:0007669"/>
    <property type="project" value="TreeGrafter"/>
</dbReference>
<dbReference type="InterPro" id="IPR025110">
    <property type="entry name" value="AMP-bd_C"/>
</dbReference>
<sequence>MTRNFNVAPIHTPHGYSSVPVPDNLTVPQFLLDDYEHPLGKLRRGAQDDWFIDDTTGRKVSFGELKTRSSYLARGLANYGMKSDDVVLFLSANHPDFPVAIWAIHRLGAVVALANPKSSPEALINLLRVCRVSRIVTQRRYLGDLIRPAAAAVGISPEFIILIGSKQSVQPDFTLAPGEAKTKVAFLLFSSYSSSKPKAKAISHYSVIADIVKFAALQRDGPVRRAMMPGDVITGLFPFHHLFGACFLGLVVDIIPKFSRHKLLASIHDYHISHLLLLPSLVPLICEEPSATSRDFTHVKTLSTGPDPLPASQAHAAAKLFPNGLISQSVTGWLSTGNDVRFLSGGKLFVVDGSKETIAVGPFHVSPEEIEVHLKTHRYVADACVIPRVDDVAGEIPLAFIVPTVKANLIASATGKGEGVSAIARTIQDSPSGKILRRVLRDGLNRSLNRGLDFEILGGPETSSWAREFTK</sequence>
<dbReference type="AlphaFoldDB" id="A0AAD7CCD1"/>